<dbReference type="PIRSF" id="PIRSF004505">
    <property type="entry name" value="MT_bac"/>
    <property type="match status" value="1"/>
</dbReference>
<dbReference type="EC" id="2.1.1.177" evidence="6"/>
<comment type="function">
    <text evidence="6">Specifically methylates the pseudouridine at position 1915 (m3Psi1915) in 23S rRNA.</text>
</comment>
<proteinExistence type="inferred from homology"/>
<organism evidence="7 8">
    <name type="scientific">Thiobacillus denitrificans</name>
    <dbReference type="NCBI Taxonomy" id="36861"/>
    <lineage>
        <taxon>Bacteria</taxon>
        <taxon>Pseudomonadati</taxon>
        <taxon>Pseudomonadota</taxon>
        <taxon>Betaproteobacteria</taxon>
        <taxon>Nitrosomonadales</taxon>
        <taxon>Thiobacillaceae</taxon>
        <taxon>Thiobacillus</taxon>
    </lineage>
</organism>
<comment type="caution">
    <text evidence="7">The sequence shown here is derived from an EMBL/GenBank/DDBJ whole genome shotgun (WGS) entry which is preliminary data.</text>
</comment>
<dbReference type="SUPFAM" id="SSF75217">
    <property type="entry name" value="alpha/beta knot"/>
    <property type="match status" value="1"/>
</dbReference>
<comment type="similarity">
    <text evidence="5 6">Belongs to the RNA methyltransferase RlmH family.</text>
</comment>
<gene>
    <name evidence="6" type="primary">rlmH</name>
    <name evidence="7" type="ORF">ABW22_07625</name>
</gene>
<comment type="subcellular location">
    <subcellularLocation>
        <location evidence="6">Cytoplasm</location>
    </subcellularLocation>
</comment>
<dbReference type="EMBL" id="LDUG01000019">
    <property type="protein sequence ID" value="KVW96802.1"/>
    <property type="molecule type" value="Genomic_DNA"/>
</dbReference>
<keyword evidence="1 6" id="KW-0698">rRNA processing</keyword>
<dbReference type="InterPro" id="IPR029028">
    <property type="entry name" value="Alpha/beta_knot_MTases"/>
</dbReference>
<name>A0A106BQK3_THIDE</name>
<protein>
    <recommendedName>
        <fullName evidence="6">Ribosomal RNA large subunit methyltransferase H</fullName>
        <ecNumber evidence="6">2.1.1.177</ecNumber>
    </recommendedName>
    <alternativeName>
        <fullName evidence="6">23S rRNA (pseudouridine1915-N3)-methyltransferase</fullName>
    </alternativeName>
    <alternativeName>
        <fullName evidence="6">23S rRNA m3Psi1915 methyltransferase</fullName>
    </alternativeName>
    <alternativeName>
        <fullName evidence="6">rRNA (pseudouridine-N3-)-methyltransferase RlmH</fullName>
    </alternativeName>
</protein>
<dbReference type="eggNOG" id="COG1576">
    <property type="taxonomic scope" value="Bacteria"/>
</dbReference>
<dbReference type="RefSeq" id="WP_059754280.1">
    <property type="nucleotide sequence ID" value="NZ_LDUG01000019.1"/>
</dbReference>
<evidence type="ECO:0000256" key="1">
    <source>
        <dbReference type="ARBA" id="ARBA00022552"/>
    </source>
</evidence>
<evidence type="ECO:0000313" key="8">
    <source>
        <dbReference type="Proteomes" id="UP000064243"/>
    </source>
</evidence>
<dbReference type="GO" id="GO:0005737">
    <property type="term" value="C:cytoplasm"/>
    <property type="evidence" value="ECO:0007669"/>
    <property type="project" value="UniProtKB-SubCell"/>
</dbReference>
<dbReference type="InterPro" id="IPR029026">
    <property type="entry name" value="tRNA_m1G_MTases_N"/>
</dbReference>
<dbReference type="GO" id="GO:0070038">
    <property type="term" value="F:rRNA (pseudouridine-N3-)-methyltransferase activity"/>
    <property type="evidence" value="ECO:0007669"/>
    <property type="project" value="UniProtKB-UniRule"/>
</dbReference>
<evidence type="ECO:0000313" key="7">
    <source>
        <dbReference type="EMBL" id="KVW96802.1"/>
    </source>
</evidence>
<dbReference type="HAMAP" id="MF_00658">
    <property type="entry name" value="23SrRNA_methyltr_H"/>
    <property type="match status" value="1"/>
</dbReference>
<evidence type="ECO:0000256" key="4">
    <source>
        <dbReference type="ARBA" id="ARBA00022691"/>
    </source>
</evidence>
<dbReference type="STRING" id="1123392.GCA_000376425_02072"/>
<evidence type="ECO:0000256" key="6">
    <source>
        <dbReference type="HAMAP-Rule" id="MF_00658"/>
    </source>
</evidence>
<dbReference type="OrthoDB" id="9806643at2"/>
<keyword evidence="6" id="KW-0963">Cytoplasm</keyword>
<dbReference type="Gene3D" id="3.40.1280.10">
    <property type="match status" value="1"/>
</dbReference>
<dbReference type="Pfam" id="PF02590">
    <property type="entry name" value="SPOUT_MTase"/>
    <property type="match status" value="1"/>
</dbReference>
<sequence>MKLHLIAVGHKMPGWINAGYDDYARRMPPDLPLALTEIKPGHRVAGEDGARARQLEADRILAALPAGCVPVVLDERGTQVTTRELAVWLQGWMAEGVTPAFVIGGADGLADSVKARAGKLLGLSKLTLPHALARVMLVEQLYRAVCIIKGHPYHRD</sequence>
<feature type="binding site" evidence="6">
    <location>
        <position position="104"/>
    </location>
    <ligand>
        <name>S-adenosyl-L-methionine</name>
        <dbReference type="ChEBI" id="CHEBI:59789"/>
    </ligand>
</feature>
<dbReference type="InterPro" id="IPR003742">
    <property type="entry name" value="RlmH-like"/>
</dbReference>
<dbReference type="PATRIC" id="fig|36861.3.peg.1002"/>
<evidence type="ECO:0000256" key="2">
    <source>
        <dbReference type="ARBA" id="ARBA00022603"/>
    </source>
</evidence>
<comment type="subunit">
    <text evidence="6">Homodimer.</text>
</comment>
<comment type="catalytic activity">
    <reaction evidence="6">
        <text>pseudouridine(1915) in 23S rRNA + S-adenosyl-L-methionine = N(3)-methylpseudouridine(1915) in 23S rRNA + S-adenosyl-L-homocysteine + H(+)</text>
        <dbReference type="Rhea" id="RHEA:42752"/>
        <dbReference type="Rhea" id="RHEA-COMP:10221"/>
        <dbReference type="Rhea" id="RHEA-COMP:10222"/>
        <dbReference type="ChEBI" id="CHEBI:15378"/>
        <dbReference type="ChEBI" id="CHEBI:57856"/>
        <dbReference type="ChEBI" id="CHEBI:59789"/>
        <dbReference type="ChEBI" id="CHEBI:65314"/>
        <dbReference type="ChEBI" id="CHEBI:74486"/>
        <dbReference type="EC" id="2.1.1.177"/>
    </reaction>
</comment>
<dbReference type="PANTHER" id="PTHR33603:SF1">
    <property type="entry name" value="RIBOSOMAL RNA LARGE SUBUNIT METHYLTRANSFERASE H"/>
    <property type="match status" value="1"/>
</dbReference>
<reference evidence="7 8" key="1">
    <citation type="journal article" date="2015" name="Appl. Environ. Microbiol.">
        <title>Aerobic and Anaerobic Thiosulfate Oxidation by a Cold-Adapted, Subglacial Chemoautotroph.</title>
        <authorList>
            <person name="Harrold Z.R."/>
            <person name="Skidmore M.L."/>
            <person name="Hamilton T.L."/>
            <person name="Desch L."/>
            <person name="Amada K."/>
            <person name="van Gelder W."/>
            <person name="Glover K."/>
            <person name="Roden E.E."/>
            <person name="Boyd E.S."/>
        </authorList>
    </citation>
    <scope>NUCLEOTIDE SEQUENCE [LARGE SCALE GENOMIC DNA]</scope>
    <source>
        <strain evidence="7 8">RG</strain>
    </source>
</reference>
<keyword evidence="2 6" id="KW-0489">Methyltransferase</keyword>
<dbReference type="Proteomes" id="UP000064243">
    <property type="component" value="Unassembled WGS sequence"/>
</dbReference>
<dbReference type="AlphaFoldDB" id="A0A106BQK3"/>
<accession>A0A106BQK3</accession>
<keyword evidence="8" id="KW-1185">Reference proteome</keyword>
<keyword evidence="3 6" id="KW-0808">Transferase</keyword>
<evidence type="ECO:0000256" key="3">
    <source>
        <dbReference type="ARBA" id="ARBA00022679"/>
    </source>
</evidence>
<dbReference type="PANTHER" id="PTHR33603">
    <property type="entry name" value="METHYLTRANSFERASE"/>
    <property type="match status" value="1"/>
</dbReference>
<evidence type="ECO:0000256" key="5">
    <source>
        <dbReference type="ARBA" id="ARBA00038303"/>
    </source>
</evidence>
<feature type="binding site" evidence="6">
    <location>
        <begin position="123"/>
        <end position="128"/>
    </location>
    <ligand>
        <name>S-adenosyl-L-methionine</name>
        <dbReference type="ChEBI" id="CHEBI:59789"/>
    </ligand>
</feature>
<dbReference type="NCBIfam" id="NF000986">
    <property type="entry name" value="PRK00103.1-4"/>
    <property type="match status" value="1"/>
</dbReference>
<feature type="binding site" evidence="6">
    <location>
        <position position="73"/>
    </location>
    <ligand>
        <name>S-adenosyl-L-methionine</name>
        <dbReference type="ChEBI" id="CHEBI:59789"/>
    </ligand>
</feature>
<dbReference type="CDD" id="cd18081">
    <property type="entry name" value="RlmH-like"/>
    <property type="match status" value="1"/>
</dbReference>
<keyword evidence="4 6" id="KW-0949">S-adenosyl-L-methionine</keyword>